<evidence type="ECO:0000313" key="2">
    <source>
        <dbReference type="Proteomes" id="UP001303115"/>
    </source>
</evidence>
<gene>
    <name evidence="1" type="ORF">C8A01DRAFT_14466</name>
</gene>
<comment type="caution">
    <text evidence="1">The sequence shown here is derived from an EMBL/GenBank/DDBJ whole genome shotgun (WGS) entry which is preliminary data.</text>
</comment>
<keyword evidence="2" id="KW-1185">Reference proteome</keyword>
<organism evidence="1 2">
    <name type="scientific">Parachaetomium inaequale</name>
    <dbReference type="NCBI Taxonomy" id="2588326"/>
    <lineage>
        <taxon>Eukaryota</taxon>
        <taxon>Fungi</taxon>
        <taxon>Dikarya</taxon>
        <taxon>Ascomycota</taxon>
        <taxon>Pezizomycotina</taxon>
        <taxon>Sordariomycetes</taxon>
        <taxon>Sordariomycetidae</taxon>
        <taxon>Sordariales</taxon>
        <taxon>Chaetomiaceae</taxon>
        <taxon>Parachaetomium</taxon>
    </lineage>
</organism>
<reference evidence="2" key="1">
    <citation type="journal article" date="2023" name="Mol. Phylogenet. Evol.">
        <title>Genome-scale phylogeny and comparative genomics of the fungal order Sordariales.</title>
        <authorList>
            <person name="Hensen N."/>
            <person name="Bonometti L."/>
            <person name="Westerberg I."/>
            <person name="Brannstrom I.O."/>
            <person name="Guillou S."/>
            <person name="Cros-Aarteil S."/>
            <person name="Calhoun S."/>
            <person name="Haridas S."/>
            <person name="Kuo A."/>
            <person name="Mondo S."/>
            <person name="Pangilinan J."/>
            <person name="Riley R."/>
            <person name="LaButti K."/>
            <person name="Andreopoulos B."/>
            <person name="Lipzen A."/>
            <person name="Chen C."/>
            <person name="Yan M."/>
            <person name="Daum C."/>
            <person name="Ng V."/>
            <person name="Clum A."/>
            <person name="Steindorff A."/>
            <person name="Ohm R.A."/>
            <person name="Martin F."/>
            <person name="Silar P."/>
            <person name="Natvig D.O."/>
            <person name="Lalanne C."/>
            <person name="Gautier V."/>
            <person name="Ament-Velasquez S.L."/>
            <person name="Kruys A."/>
            <person name="Hutchinson M.I."/>
            <person name="Powell A.J."/>
            <person name="Barry K."/>
            <person name="Miller A.N."/>
            <person name="Grigoriev I.V."/>
            <person name="Debuchy R."/>
            <person name="Gladieux P."/>
            <person name="Hiltunen Thoren M."/>
            <person name="Johannesson H."/>
        </authorList>
    </citation>
    <scope>NUCLEOTIDE SEQUENCE [LARGE SCALE GENOMIC DNA]</scope>
    <source>
        <strain evidence="2">CBS 284.82</strain>
    </source>
</reference>
<evidence type="ECO:0000313" key="1">
    <source>
        <dbReference type="EMBL" id="KAK4041886.1"/>
    </source>
</evidence>
<name>A0AAN6STT4_9PEZI</name>
<dbReference type="AlphaFoldDB" id="A0AAN6STT4"/>
<dbReference type="Proteomes" id="UP001303115">
    <property type="component" value="Unassembled WGS sequence"/>
</dbReference>
<proteinExistence type="predicted"/>
<accession>A0AAN6STT4</accession>
<dbReference type="EMBL" id="MU854350">
    <property type="protein sequence ID" value="KAK4041886.1"/>
    <property type="molecule type" value="Genomic_DNA"/>
</dbReference>
<feature type="non-terminal residue" evidence="1">
    <location>
        <position position="1"/>
    </location>
</feature>
<sequence length="751" mass="81858">DGYEYTAEYKQQCRWTGCYENCPAGWIRMLRKDSGASGEEYMVDEAGCGGYGQHQLCCPPSQTPPTCGWYTHNNGRCANQCPAGTKEIGSNAKYCQMASAGTSAYHSYQAACCTTGTENMKLYGQCDWTTWPFCNSASGGSCPASQTTVASSGTGSGDAMCYAFPNPNSKRKYCCDNDDENSQWTECAWHGDLSQGSTPHPADFCHANCPQDTVRVAMDQTGCSGGSARAECCTPNIKAISKRQSSQDAEYEAYLEIFLMSPVCVMSGIYEHWDVDTIEARDLMTFNVESYTVALVTALFWGKPTVSQKDLWNRQIAAVTQFASLSYANLHDYLTSSDASFIYVSLGSTQGAEYIVCNLNLVASSVANWLAGKGGGGGGGGSSTITCACVRSDCCAEGDAECIGFDTDSEFAARGLPMSPAEDHASHALDKRGKSKEYTVDVNDHSTTPITVIRYSWVAPAYPSTAQFTSPRDDAILLEAWDFDPNCPQFRPVSTTVTPVGNTPRTGFHSEHVFERHAVAQWSQDAIDGVLADHATPFTQNGVHYRLPLSFFTSTLTLNLQNMAGPAAGGAAYTDFRSRIMNALGSTPNRGVMALVRGKMNTIKEQIWLLEKEPVLNTKMENWLYGSPSGTPPNVPEALRQIRNVLATYQFHNEATINNNLKTVILAIRLEIRAAENLHSANFGVTVHARDHFDAWVKSFFAEMTALTQTWLNRHINSLELVSPNAQITALIPQLRAATNSLAITQTGFYI</sequence>
<protein>
    <submittedName>
        <fullName evidence="1">Uncharacterized protein</fullName>
    </submittedName>
</protein>